<reference evidence="1 2" key="1">
    <citation type="submission" date="2020-11" db="EMBL/GenBank/DDBJ databases">
        <title>Hymenobacter sp.</title>
        <authorList>
            <person name="Kim M.K."/>
        </authorList>
    </citation>
    <scope>NUCLEOTIDE SEQUENCE [LARGE SCALE GENOMIC DNA]</scope>
    <source>
        <strain evidence="1 2">BT594</strain>
    </source>
</reference>
<sequence>MSLTTPGIASTDLINIYFDAHMPADLLRRYNIYHCQAIGDQVLLAEATPSGPRIFLADHLTGLYLLDTATLLQGSSLPDSTSASLELINLNILPTGLDTLKANPLLAERVFLVDDYNQEVVNPDSLRQQAFRQAEKAGASRSLTGFFGFLVEECLGGQLEVTLTDLGVSFSTEVGKDKPILVRRSLKQASQLNLLRVVTMAPGKATVQFNRRYITGVDHSIAPAFFSLFFY</sequence>
<comment type="caution">
    <text evidence="1">The sequence shown here is derived from an EMBL/GenBank/DDBJ whole genome shotgun (WGS) entry which is preliminary data.</text>
</comment>
<dbReference type="RefSeq" id="WP_196956028.1">
    <property type="nucleotide sequence ID" value="NZ_JADWYK010000010.1"/>
</dbReference>
<gene>
    <name evidence="1" type="ORF">I5L79_15745</name>
</gene>
<accession>A0ABS0L4F5</accession>
<proteinExistence type="predicted"/>
<evidence type="ECO:0000313" key="1">
    <source>
        <dbReference type="EMBL" id="MBG8555007.1"/>
    </source>
</evidence>
<dbReference type="Proteomes" id="UP000601099">
    <property type="component" value="Unassembled WGS sequence"/>
</dbReference>
<keyword evidence="2" id="KW-1185">Reference proteome</keyword>
<organism evidence="1 2">
    <name type="scientific">Hymenobacter guriensis</name>
    <dbReference type="NCBI Taxonomy" id="2793065"/>
    <lineage>
        <taxon>Bacteria</taxon>
        <taxon>Pseudomonadati</taxon>
        <taxon>Bacteroidota</taxon>
        <taxon>Cytophagia</taxon>
        <taxon>Cytophagales</taxon>
        <taxon>Hymenobacteraceae</taxon>
        <taxon>Hymenobacter</taxon>
    </lineage>
</organism>
<dbReference type="EMBL" id="JADWYK010000010">
    <property type="protein sequence ID" value="MBG8555007.1"/>
    <property type="molecule type" value="Genomic_DNA"/>
</dbReference>
<name>A0ABS0L4F5_9BACT</name>
<evidence type="ECO:0000313" key="2">
    <source>
        <dbReference type="Proteomes" id="UP000601099"/>
    </source>
</evidence>
<protein>
    <submittedName>
        <fullName evidence="1">Uncharacterized protein</fullName>
    </submittedName>
</protein>